<dbReference type="Proteomes" id="UP000033072">
    <property type="component" value="Chromosome"/>
</dbReference>
<reference evidence="1 2" key="1">
    <citation type="submission" date="2014-07" db="EMBL/GenBank/DDBJ databases">
        <title>Methanogenic archaea and the global carbon cycle.</title>
        <authorList>
            <person name="Henriksen J.R."/>
            <person name="Luke J."/>
            <person name="Reinhart S."/>
            <person name="Benedict M.N."/>
            <person name="Youngblut N.D."/>
            <person name="Metcalf M.E."/>
            <person name="Whitaker R.J."/>
            <person name="Metcalf W.W."/>
        </authorList>
    </citation>
    <scope>NUCLEOTIDE SEQUENCE [LARGE SCALE GENOMIC DNA]</scope>
    <source>
        <strain evidence="1 2">Z-7289</strain>
    </source>
</reference>
<keyword evidence="2" id="KW-1185">Reference proteome</keyword>
<dbReference type="KEGG" id="mls:MSLAZ_1515"/>
<name>A0A0E3S3K9_9EURY</name>
<evidence type="ECO:0000313" key="2">
    <source>
        <dbReference type="Proteomes" id="UP000033072"/>
    </source>
</evidence>
<proteinExistence type="predicted"/>
<dbReference type="RefSeq" id="WP_157197109.1">
    <property type="nucleotide sequence ID" value="NZ_CP009515.1"/>
</dbReference>
<dbReference type="EMBL" id="CP009515">
    <property type="protein sequence ID" value="AKB74776.1"/>
    <property type="molecule type" value="Genomic_DNA"/>
</dbReference>
<dbReference type="OrthoDB" id="377125at2157"/>
<dbReference type="AlphaFoldDB" id="A0A0E3S3K9"/>
<organism evidence="1 2">
    <name type="scientific">Methanosarcina lacustris Z-7289</name>
    <dbReference type="NCBI Taxonomy" id="1434111"/>
    <lineage>
        <taxon>Archaea</taxon>
        <taxon>Methanobacteriati</taxon>
        <taxon>Methanobacteriota</taxon>
        <taxon>Stenosarchaea group</taxon>
        <taxon>Methanomicrobia</taxon>
        <taxon>Methanosarcinales</taxon>
        <taxon>Methanosarcinaceae</taxon>
        <taxon>Methanosarcina</taxon>
    </lineage>
</organism>
<dbReference type="PATRIC" id="fig|1434111.4.peg.1977"/>
<evidence type="ECO:0000313" key="1">
    <source>
        <dbReference type="EMBL" id="AKB74776.1"/>
    </source>
</evidence>
<dbReference type="GeneID" id="24806271"/>
<gene>
    <name evidence="1" type="ORF">MSLAZ_1515</name>
</gene>
<sequence length="156" mass="17084">MFVLIATAASPAASSESYVTDQGVDKQADVLDVEIRVNPDRNVDCVKTMDLGSIKIAVLGSSELDVEKIVKNSVTVSSVKSTGEVEPYAMEYRDIDSDGHQDLVMSLDCHELITQLDLRKCVCREVPLRVRAALEVKEGAKTIEGSDTTLILPRFR</sequence>
<accession>A0A0E3S3K9</accession>
<dbReference type="HOGENOM" id="CLU_1682708_0_0_2"/>
<protein>
    <submittedName>
        <fullName evidence="1">Uncharacterized protein</fullName>
    </submittedName>
</protein>